<dbReference type="AlphaFoldDB" id="A0A6C0HH90"/>
<proteinExistence type="predicted"/>
<organism evidence="2">
    <name type="scientific">viral metagenome</name>
    <dbReference type="NCBI Taxonomy" id="1070528"/>
    <lineage>
        <taxon>unclassified sequences</taxon>
        <taxon>metagenomes</taxon>
        <taxon>organismal metagenomes</taxon>
    </lineage>
</organism>
<name>A0A6C0HH90_9ZZZZ</name>
<evidence type="ECO:0000256" key="1">
    <source>
        <dbReference type="SAM" id="Phobius"/>
    </source>
</evidence>
<reference evidence="2" key="1">
    <citation type="journal article" date="2020" name="Nature">
        <title>Giant virus diversity and host interactions through global metagenomics.</title>
        <authorList>
            <person name="Schulz F."/>
            <person name="Roux S."/>
            <person name="Paez-Espino D."/>
            <person name="Jungbluth S."/>
            <person name="Walsh D.A."/>
            <person name="Denef V.J."/>
            <person name="McMahon K.D."/>
            <person name="Konstantinidis K.T."/>
            <person name="Eloe-Fadrosh E.A."/>
            <person name="Kyrpides N.C."/>
            <person name="Woyke T."/>
        </authorList>
    </citation>
    <scope>NUCLEOTIDE SEQUENCE</scope>
    <source>
        <strain evidence="2">GVMAG-M-3300023184-101</strain>
    </source>
</reference>
<keyword evidence="1" id="KW-1133">Transmembrane helix</keyword>
<accession>A0A6C0HH90</accession>
<keyword evidence="1" id="KW-0812">Transmembrane</keyword>
<sequence length="151" mass="16594">MTSEDIYKYLGLAIVVVFVAYIAIKSLTFQARLIEGMKSKDKESETTTDKDKVADAIKSKTNAMLDSLLIDKYRSSYDDTIIELEEYINVAILTYVTSFAETIATPGPSSTAMMTSLNTLQAFKATLNDSMKFLDGMKSSNSGSGKSGKFF</sequence>
<keyword evidence="1" id="KW-0472">Membrane</keyword>
<dbReference type="EMBL" id="MN739949">
    <property type="protein sequence ID" value="QHT79476.1"/>
    <property type="molecule type" value="Genomic_DNA"/>
</dbReference>
<evidence type="ECO:0000313" key="2">
    <source>
        <dbReference type="EMBL" id="QHT79476.1"/>
    </source>
</evidence>
<feature type="transmembrane region" description="Helical" evidence="1">
    <location>
        <begin position="6"/>
        <end position="24"/>
    </location>
</feature>
<protein>
    <submittedName>
        <fullName evidence="2">Uncharacterized protein</fullName>
    </submittedName>
</protein>